<name>A0ABX2NB13_9FIRM</name>
<organism evidence="1 2">
    <name type="scientific">Anaerococcus faecalis</name>
    <dbReference type="NCBI Taxonomy" id="2742993"/>
    <lineage>
        <taxon>Bacteria</taxon>
        <taxon>Bacillati</taxon>
        <taxon>Bacillota</taxon>
        <taxon>Tissierellia</taxon>
        <taxon>Tissierellales</taxon>
        <taxon>Peptoniphilaceae</taxon>
        <taxon>Anaerococcus</taxon>
    </lineage>
</organism>
<evidence type="ECO:0000313" key="2">
    <source>
        <dbReference type="Proteomes" id="UP000540919"/>
    </source>
</evidence>
<sequence length="63" mass="7545">MKSDREKLLDMFDVFEDAIKGVEDIGEFEDYDLDQKIEEIYNKLEDLSIDVWGLIRERGWSDE</sequence>
<comment type="caution">
    <text evidence="1">The sequence shown here is derived from an EMBL/GenBank/DDBJ whole genome shotgun (WGS) entry which is preliminary data.</text>
</comment>
<proteinExistence type="predicted"/>
<reference evidence="1 2" key="1">
    <citation type="submission" date="2020-06" db="EMBL/GenBank/DDBJ databases">
        <title>Anaerococcus sp. nov., isolated form swine feces.</title>
        <authorList>
            <person name="Yu S."/>
        </authorList>
    </citation>
    <scope>NUCLEOTIDE SEQUENCE [LARGE SCALE GENOMIC DNA]</scope>
    <source>
        <strain evidence="1 2">AGMB00486</strain>
    </source>
</reference>
<gene>
    <name evidence="1" type="ORF">HV819_07690</name>
</gene>
<protein>
    <submittedName>
        <fullName evidence="1">Uncharacterized protein</fullName>
    </submittedName>
</protein>
<dbReference type="RefSeq" id="WP_176269908.1">
    <property type="nucleotide sequence ID" value="NZ_JABVBA010000007.1"/>
</dbReference>
<evidence type="ECO:0000313" key="1">
    <source>
        <dbReference type="EMBL" id="NVF11859.1"/>
    </source>
</evidence>
<dbReference type="Proteomes" id="UP000540919">
    <property type="component" value="Unassembled WGS sequence"/>
</dbReference>
<accession>A0ABX2NB13</accession>
<keyword evidence="2" id="KW-1185">Reference proteome</keyword>
<dbReference type="EMBL" id="JABVBA010000007">
    <property type="protein sequence ID" value="NVF11859.1"/>
    <property type="molecule type" value="Genomic_DNA"/>
</dbReference>